<name>J3MR93_ORYBR</name>
<dbReference type="Proteomes" id="UP000006038">
    <property type="component" value="Chromosome 8"/>
</dbReference>
<protein>
    <recommendedName>
        <fullName evidence="1">DUF4220 domain-containing protein</fullName>
    </recommendedName>
</protein>
<reference evidence="2" key="1">
    <citation type="journal article" date="2013" name="Nat. Commun.">
        <title>Whole-genome sequencing of Oryza brachyantha reveals mechanisms underlying Oryza genome evolution.</title>
        <authorList>
            <person name="Chen J."/>
            <person name="Huang Q."/>
            <person name="Gao D."/>
            <person name="Wang J."/>
            <person name="Lang Y."/>
            <person name="Liu T."/>
            <person name="Li B."/>
            <person name="Bai Z."/>
            <person name="Luis Goicoechea J."/>
            <person name="Liang C."/>
            <person name="Chen C."/>
            <person name="Zhang W."/>
            <person name="Sun S."/>
            <person name="Liao Y."/>
            <person name="Zhang X."/>
            <person name="Yang L."/>
            <person name="Song C."/>
            <person name="Wang M."/>
            <person name="Shi J."/>
            <person name="Liu G."/>
            <person name="Liu J."/>
            <person name="Zhou H."/>
            <person name="Zhou W."/>
            <person name="Yu Q."/>
            <person name="An N."/>
            <person name="Chen Y."/>
            <person name="Cai Q."/>
            <person name="Wang B."/>
            <person name="Liu B."/>
            <person name="Min J."/>
            <person name="Huang Y."/>
            <person name="Wu H."/>
            <person name="Li Z."/>
            <person name="Zhang Y."/>
            <person name="Yin Y."/>
            <person name="Song W."/>
            <person name="Jiang J."/>
            <person name="Jackson S.A."/>
            <person name="Wing R.A."/>
            <person name="Wang J."/>
            <person name="Chen M."/>
        </authorList>
    </citation>
    <scope>NUCLEOTIDE SEQUENCE [LARGE SCALE GENOMIC DNA]</scope>
    <source>
        <strain evidence="2">cv. IRGC 101232</strain>
    </source>
</reference>
<proteinExistence type="predicted"/>
<dbReference type="EnsemblPlants" id="OB08G16220.1">
    <property type="protein sequence ID" value="OB08G16220.1"/>
    <property type="gene ID" value="OB08G16220"/>
</dbReference>
<dbReference type="HOGENOM" id="CLU_1498546_0_0_1"/>
<evidence type="ECO:0000313" key="2">
    <source>
        <dbReference type="EnsemblPlants" id="OB08G16220.1"/>
    </source>
</evidence>
<dbReference type="InterPro" id="IPR025315">
    <property type="entry name" value="DUF4220"/>
</dbReference>
<dbReference type="AlphaFoldDB" id="J3MR93"/>
<dbReference type="Pfam" id="PF13968">
    <property type="entry name" value="DUF4220"/>
    <property type="match status" value="1"/>
</dbReference>
<dbReference type="Gramene" id="OB08G16220.1">
    <property type="protein sequence ID" value="OB08G16220.1"/>
    <property type="gene ID" value="OB08G16220"/>
</dbReference>
<reference evidence="2" key="2">
    <citation type="submission" date="2013-04" db="UniProtKB">
        <authorList>
            <consortium name="EnsemblPlants"/>
        </authorList>
    </citation>
    <scope>IDENTIFICATION</scope>
</reference>
<evidence type="ECO:0000313" key="3">
    <source>
        <dbReference type="Proteomes" id="UP000006038"/>
    </source>
</evidence>
<accession>J3MR93</accession>
<keyword evidence="3" id="KW-1185">Reference proteome</keyword>
<evidence type="ECO:0000259" key="1">
    <source>
        <dbReference type="Pfam" id="PF13968"/>
    </source>
</evidence>
<organism evidence="2">
    <name type="scientific">Oryza brachyantha</name>
    <name type="common">malo sina</name>
    <dbReference type="NCBI Taxonomy" id="4533"/>
    <lineage>
        <taxon>Eukaryota</taxon>
        <taxon>Viridiplantae</taxon>
        <taxon>Streptophyta</taxon>
        <taxon>Embryophyta</taxon>
        <taxon>Tracheophyta</taxon>
        <taxon>Spermatophyta</taxon>
        <taxon>Magnoliopsida</taxon>
        <taxon>Liliopsida</taxon>
        <taxon>Poales</taxon>
        <taxon>Poaceae</taxon>
        <taxon>BOP clade</taxon>
        <taxon>Oryzoideae</taxon>
        <taxon>Oryzeae</taxon>
        <taxon>Oryzinae</taxon>
        <taxon>Oryza</taxon>
    </lineage>
</organism>
<sequence length="180" mass="20327">MKKMTDVFFGRRVIVAYKEENLGNFDVENFFVAAMLDHRLLAKVLDIELSLMYDDMYTKGALLRKRSSIAIRCTSQVCIIGALVTFAFMSNKQAPGIISHSSVGRWDHLPAVYRKYSSRCLCFVYSAAGFTLDMVVARGSRTSYAGSHIMVSCWEARRIKATVVKQNGPVLLSKLPWRVQ</sequence>
<feature type="domain" description="DUF4220" evidence="1">
    <location>
        <begin position="20"/>
        <end position="98"/>
    </location>
</feature>